<reference evidence="2" key="1">
    <citation type="submission" date="2020-03" db="EMBL/GenBank/DDBJ databases">
        <title>The deep terrestrial virosphere.</title>
        <authorList>
            <person name="Holmfeldt K."/>
            <person name="Nilsson E."/>
            <person name="Simone D."/>
            <person name="Lopez-Fernandez M."/>
            <person name="Wu X."/>
            <person name="de Brujin I."/>
            <person name="Lundin D."/>
            <person name="Andersson A."/>
            <person name="Bertilsson S."/>
            <person name="Dopson M."/>
        </authorList>
    </citation>
    <scope>NUCLEOTIDE SEQUENCE</scope>
    <source>
        <strain evidence="3">MM415A00556</strain>
        <strain evidence="2">MM415B00751</strain>
    </source>
</reference>
<organism evidence="2">
    <name type="scientific">viral metagenome</name>
    <dbReference type="NCBI Taxonomy" id="1070528"/>
    <lineage>
        <taxon>unclassified sequences</taxon>
        <taxon>metagenomes</taxon>
        <taxon>organismal metagenomes</taxon>
    </lineage>
</organism>
<name>A0A6M3IY99_9ZZZZ</name>
<keyword evidence="1" id="KW-0175">Coiled coil</keyword>
<proteinExistence type="predicted"/>
<dbReference type="EMBL" id="MT142454">
    <property type="protein sequence ID" value="QJA81286.1"/>
    <property type="molecule type" value="Genomic_DNA"/>
</dbReference>
<evidence type="ECO:0000313" key="2">
    <source>
        <dbReference type="EMBL" id="QJA62573.1"/>
    </source>
</evidence>
<protein>
    <submittedName>
        <fullName evidence="2">Uncharacterized protein</fullName>
    </submittedName>
</protein>
<feature type="coiled-coil region" evidence="1">
    <location>
        <begin position="2"/>
        <end position="29"/>
    </location>
</feature>
<sequence>MENDWTREIDRLRTENAALAAELAMAQERIRIMDAWMQTQVSKLRQRGGEHG</sequence>
<accession>A0A6M3IY99</accession>
<dbReference type="AlphaFoldDB" id="A0A6M3IY99"/>
<dbReference type="EMBL" id="MT141475">
    <property type="protein sequence ID" value="QJA62573.1"/>
    <property type="molecule type" value="Genomic_DNA"/>
</dbReference>
<gene>
    <name evidence="3" type="ORF">MM415A00556_0006</name>
    <name evidence="2" type="ORF">MM415B00751_0009</name>
</gene>
<evidence type="ECO:0000256" key="1">
    <source>
        <dbReference type="SAM" id="Coils"/>
    </source>
</evidence>
<evidence type="ECO:0000313" key="3">
    <source>
        <dbReference type="EMBL" id="QJA81286.1"/>
    </source>
</evidence>